<protein>
    <recommendedName>
        <fullName evidence="3">DUF4365 domain-containing protein</fullName>
    </recommendedName>
</protein>
<evidence type="ECO:0008006" key="3">
    <source>
        <dbReference type="Google" id="ProtNLM"/>
    </source>
</evidence>
<dbReference type="AlphaFoldDB" id="A0AAP9KV95"/>
<name>A0AAP9KV95_LACPA</name>
<evidence type="ECO:0000313" key="1">
    <source>
        <dbReference type="EMBL" id="QGV17941.1"/>
    </source>
</evidence>
<sequence length="600" mass="68420">MGLEAKQVEQISVGYLNAVLPRITGIDADLVIHNNGALTDGTISLYKSQKQTIENFEQTIAVQVKGSTNRKIFSGKRPIFRKISRTSIEKYRQLGGLLLFVVTINPSSAEITHVLYKILSPYRITQLLNNTPGMKYPPITLSYFPEFPEEQLDVLRQAAYDLSHDHSENLTQPVKLKPEKITIPIFQMRSALSAGPDVLEDRELLAYGQAEGVEWVISEIRPENMTLFIQHGKVQMRFPNQAQFSGVVVETKCFHQLPVTEIRTGKEQMIRIRMVPQQKNQGVDGQLFSGRISLHVAATLEHEIENTAAFLSLLKTPILIVNQNIIDLSSYIPKNRTTKIEELTTRLEVLEAKRDAGKMLGVDFYDVQDLSDDNIQTLEALFSLYRNRGSNHKIEGWMLSIGNHDHAIIVVNDFVSTLFDKRVEQKLQMLAAPDEESTDFIVVNPYTMVGENIHFSKIPDFSPNLILNWYREHPDELISERQKLQAEYYCLNLLMEYKRMSDNRMLQLAGNIQTLLKRQGHQEKYLFFVEQLILIISGAKRPIHDLNLLLEFSQSPKIEVQIVAKAILGAVPSDLQDDIDLLPQDEPHTMYKSITQVLWA</sequence>
<dbReference type="RefSeq" id="WP_003604991.1">
    <property type="nucleotide sequence ID" value="NZ_CP022954.1"/>
</dbReference>
<organism evidence="1 2">
    <name type="scientific">Lacticaseibacillus paracasei subsp. paracasei</name>
    <dbReference type="NCBI Taxonomy" id="47714"/>
    <lineage>
        <taxon>Bacteria</taxon>
        <taxon>Bacillati</taxon>
        <taxon>Bacillota</taxon>
        <taxon>Bacilli</taxon>
        <taxon>Lactobacillales</taxon>
        <taxon>Lactobacillaceae</taxon>
        <taxon>Lacticaseibacillus</taxon>
    </lineage>
</organism>
<dbReference type="EMBL" id="CP022954">
    <property type="protein sequence ID" value="QGV17941.1"/>
    <property type="molecule type" value="Genomic_DNA"/>
</dbReference>
<gene>
    <name evidence="1" type="ORF">LCAKO_1413</name>
</gene>
<reference evidence="1 2" key="1">
    <citation type="submission" date="2017-08" db="EMBL/GenBank/DDBJ databases">
        <title>Genome sequence, comparative genomics and functional analysis of the highly adhesive Lactobacillus paracasei Kobulty strain.</title>
        <authorList>
            <person name="Koryszewska-Baginska A."/>
            <person name="Grynberg M."/>
            <person name="Aleksandrzak-Piekarczyk T."/>
        </authorList>
    </citation>
    <scope>NUCLEOTIDE SEQUENCE [LARGE SCALE GENOMIC DNA]</scope>
    <source>
        <strain evidence="1 2">IBB3423</strain>
    </source>
</reference>
<accession>A0AAP9KV95</accession>
<evidence type="ECO:0000313" key="2">
    <source>
        <dbReference type="Proteomes" id="UP000423274"/>
    </source>
</evidence>
<proteinExistence type="predicted"/>
<dbReference type="Proteomes" id="UP000423274">
    <property type="component" value="Chromosome"/>
</dbReference>